<feature type="compositionally biased region" description="Pro residues" evidence="1">
    <location>
        <begin position="104"/>
        <end position="114"/>
    </location>
</feature>
<dbReference type="Proteomes" id="UP000249645">
    <property type="component" value="Unassembled WGS sequence"/>
</dbReference>
<comment type="caution">
    <text evidence="3">The sequence shown here is derived from an EMBL/GenBank/DDBJ whole genome shotgun (WGS) entry which is preliminary data.</text>
</comment>
<dbReference type="AlphaFoldDB" id="A0A2W5EW24"/>
<evidence type="ECO:0000313" key="3">
    <source>
        <dbReference type="EMBL" id="PZP48175.1"/>
    </source>
</evidence>
<evidence type="ECO:0000313" key="4">
    <source>
        <dbReference type="Proteomes" id="UP000249645"/>
    </source>
</evidence>
<keyword evidence="2" id="KW-1133">Transmembrane helix</keyword>
<name>A0A2W5EW24_9SPHI</name>
<gene>
    <name evidence="3" type="ORF">DI598_10270</name>
</gene>
<accession>A0A2W5EW24</accession>
<sequence length="122" mass="14200">MAVIKNIHGTRNLKKFVPNKIPVREKWEQCKNRLAQRLNGKTKHWERKQQKKFLILFSIGFTGLLTLSFCFLTNQHFDGKAVTVPTIPTKLLLQEKQLFQTLQPPNPKNMPPPIMDSGRHKL</sequence>
<keyword evidence="2" id="KW-0472">Membrane</keyword>
<reference evidence="3 4" key="1">
    <citation type="submission" date="2017-11" db="EMBL/GenBank/DDBJ databases">
        <title>Infants hospitalized years apart are colonized by the same room-sourced microbial strains.</title>
        <authorList>
            <person name="Brooks B."/>
            <person name="Olm M.R."/>
            <person name="Firek B.A."/>
            <person name="Baker R."/>
            <person name="Thomas B.C."/>
            <person name="Morowitz M.J."/>
            <person name="Banfield J.F."/>
        </authorList>
    </citation>
    <scope>NUCLEOTIDE SEQUENCE [LARGE SCALE GENOMIC DNA]</scope>
    <source>
        <strain evidence="3">S2_009_000_R2_76</strain>
    </source>
</reference>
<proteinExistence type="predicted"/>
<feature type="region of interest" description="Disordered" evidence="1">
    <location>
        <begin position="101"/>
        <end position="122"/>
    </location>
</feature>
<evidence type="ECO:0000256" key="2">
    <source>
        <dbReference type="SAM" id="Phobius"/>
    </source>
</evidence>
<dbReference type="EMBL" id="QFOI01000170">
    <property type="protein sequence ID" value="PZP48175.1"/>
    <property type="molecule type" value="Genomic_DNA"/>
</dbReference>
<evidence type="ECO:0000256" key="1">
    <source>
        <dbReference type="SAM" id="MobiDB-lite"/>
    </source>
</evidence>
<keyword evidence="2" id="KW-0812">Transmembrane</keyword>
<protein>
    <submittedName>
        <fullName evidence="3">Uncharacterized protein</fullName>
    </submittedName>
</protein>
<feature type="transmembrane region" description="Helical" evidence="2">
    <location>
        <begin position="53"/>
        <end position="74"/>
    </location>
</feature>
<organism evidence="3 4">
    <name type="scientific">Pseudopedobacter saltans</name>
    <dbReference type="NCBI Taxonomy" id="151895"/>
    <lineage>
        <taxon>Bacteria</taxon>
        <taxon>Pseudomonadati</taxon>
        <taxon>Bacteroidota</taxon>
        <taxon>Sphingobacteriia</taxon>
        <taxon>Sphingobacteriales</taxon>
        <taxon>Sphingobacteriaceae</taxon>
        <taxon>Pseudopedobacter</taxon>
    </lineage>
</organism>